<comment type="caution">
    <text evidence="8">The sequence shown here is derived from an EMBL/GenBank/DDBJ whole genome shotgun (WGS) entry which is preliminary data.</text>
</comment>
<feature type="compositionally biased region" description="Low complexity" evidence="7">
    <location>
        <begin position="221"/>
        <end position="262"/>
    </location>
</feature>
<dbReference type="InterPro" id="IPR041921">
    <property type="entry name" value="NuoE_N"/>
</dbReference>
<dbReference type="CDD" id="cd03064">
    <property type="entry name" value="TRX_Fd_NuoE"/>
    <property type="match status" value="1"/>
</dbReference>
<sequence length="464" mass="49366">MVARRLADESVQPASFAFNEENQRWAEGRIALYPAGRQQSAVIPLLMRAQEQEGWVSRAVIEKVAEMLGMAYIRVLEVATFYTQFLLQPVGTRAHVQVCGTTPCMLRGAGELIEVCKSKIHPEPFSRTEDGALSWEEVECAGACVNAPMVTIFKDTYEDLTPQRLEEIIDAFHAGRGDTIRPGTQIERLNSAPEGGRVTLLEPATATREKFVPPPPPPETAAPAAPAAPAQAAKPAPASASPAAAAAATPTGPGAAPQSPTTKGRPSDVNEEAAPAVKGPAPQAKVSEEKAEAEQQRFKEGEHADGKPNDAMRPGAVGAESDASKLDGGRAPGKPVSEAASDAASGDPKREAPEPEKAVQAEPETINPIREHGGDGPIFTAPEGSPDDLRLLTGVGPVLAQRLNDLGITKWSQVAALTPEDFAELEERLNMKGRIARESWLKQAEVLVRGGEAEYIRVFGKKSR</sequence>
<keyword evidence="2" id="KW-0001">2Fe-2S</keyword>
<comment type="similarity">
    <text evidence="1">Belongs to the complex I 24 kDa subunit family.</text>
</comment>
<comment type="cofactor">
    <cofactor evidence="6">
        <name>[2Fe-2S] cluster</name>
        <dbReference type="ChEBI" id="CHEBI:190135"/>
    </cofactor>
</comment>
<dbReference type="GO" id="GO:0050136">
    <property type="term" value="F:NADH dehydrogenase (quinone) (non-electrogenic) activity"/>
    <property type="evidence" value="ECO:0007669"/>
    <property type="project" value="UniProtKB-EC"/>
</dbReference>
<dbReference type="InterPro" id="IPR002023">
    <property type="entry name" value="NuoE-like"/>
</dbReference>
<dbReference type="InterPro" id="IPR042128">
    <property type="entry name" value="NuoE_dom"/>
</dbReference>
<keyword evidence="5" id="KW-0411">Iron-sulfur</keyword>
<keyword evidence="9" id="KW-1185">Reference proteome</keyword>
<dbReference type="Pfam" id="PF01257">
    <property type="entry name" value="2Fe-2S_thioredx"/>
    <property type="match status" value="1"/>
</dbReference>
<gene>
    <name evidence="8" type="primary">nuoE</name>
    <name evidence="8" type="ORF">ACFSX5_00870</name>
</gene>
<dbReference type="PANTHER" id="PTHR10371:SF3">
    <property type="entry name" value="NADH DEHYDROGENASE [UBIQUINONE] FLAVOPROTEIN 2, MITOCHONDRIAL"/>
    <property type="match status" value="1"/>
</dbReference>
<dbReference type="EC" id="1.6.5.9" evidence="8"/>
<reference evidence="9" key="1">
    <citation type="journal article" date="2019" name="Int. J. Syst. Evol. Microbiol.">
        <title>The Global Catalogue of Microorganisms (GCM) 10K type strain sequencing project: providing services to taxonomists for standard genome sequencing and annotation.</title>
        <authorList>
            <consortium name="The Broad Institute Genomics Platform"/>
            <consortium name="The Broad Institute Genome Sequencing Center for Infectious Disease"/>
            <person name="Wu L."/>
            <person name="Ma J."/>
        </authorList>
    </citation>
    <scope>NUCLEOTIDE SEQUENCE [LARGE SCALE GENOMIC DNA]</scope>
    <source>
        <strain evidence="9">CCM 7427</strain>
    </source>
</reference>
<dbReference type="Gene3D" id="1.10.150.20">
    <property type="entry name" value="5' to 3' exonuclease, C-terminal subdomain"/>
    <property type="match status" value="1"/>
</dbReference>
<dbReference type="EMBL" id="JBHUNP010000001">
    <property type="protein sequence ID" value="MFD2646341.1"/>
    <property type="molecule type" value="Genomic_DNA"/>
</dbReference>
<protein>
    <submittedName>
        <fullName evidence="8">NADH-quinone oxidoreductase subunit NuoE</fullName>
        <ecNumber evidence="8">1.6.5.9</ecNumber>
    </submittedName>
</protein>
<dbReference type="RefSeq" id="WP_386830878.1">
    <property type="nucleotide sequence ID" value="NZ_JBHUNP010000001.1"/>
</dbReference>
<dbReference type="SUPFAM" id="SSF52833">
    <property type="entry name" value="Thioredoxin-like"/>
    <property type="match status" value="1"/>
</dbReference>
<evidence type="ECO:0000256" key="1">
    <source>
        <dbReference type="ARBA" id="ARBA00010643"/>
    </source>
</evidence>
<dbReference type="Gene3D" id="1.10.10.1590">
    <property type="entry name" value="NADH-quinone oxidoreductase subunit E"/>
    <property type="match status" value="1"/>
</dbReference>
<evidence type="ECO:0000256" key="2">
    <source>
        <dbReference type="ARBA" id="ARBA00022714"/>
    </source>
</evidence>
<keyword evidence="4" id="KW-0408">Iron</keyword>
<dbReference type="Gene3D" id="3.40.30.10">
    <property type="entry name" value="Glutaredoxin"/>
    <property type="match status" value="1"/>
</dbReference>
<proteinExistence type="inferred from homology"/>
<name>A0ABW5QFQ1_9HYPH</name>
<dbReference type="NCBIfam" id="NF005724">
    <property type="entry name" value="PRK07539.1-4"/>
    <property type="match status" value="1"/>
</dbReference>
<feature type="compositionally biased region" description="Basic and acidic residues" evidence="7">
    <location>
        <begin position="347"/>
        <end position="359"/>
    </location>
</feature>
<evidence type="ECO:0000256" key="4">
    <source>
        <dbReference type="ARBA" id="ARBA00023004"/>
    </source>
</evidence>
<keyword evidence="3" id="KW-0479">Metal-binding</keyword>
<evidence type="ECO:0000313" key="9">
    <source>
        <dbReference type="Proteomes" id="UP001597521"/>
    </source>
</evidence>
<dbReference type="NCBIfam" id="TIGR01958">
    <property type="entry name" value="nuoE_fam"/>
    <property type="match status" value="1"/>
</dbReference>
<feature type="compositionally biased region" description="Basic and acidic residues" evidence="7">
    <location>
        <begin position="286"/>
        <end position="310"/>
    </location>
</feature>
<feature type="region of interest" description="Disordered" evidence="7">
    <location>
        <begin position="208"/>
        <end position="385"/>
    </location>
</feature>
<dbReference type="Proteomes" id="UP001597521">
    <property type="component" value="Unassembled WGS sequence"/>
</dbReference>
<accession>A0ABW5QFQ1</accession>
<dbReference type="PANTHER" id="PTHR10371">
    <property type="entry name" value="NADH DEHYDROGENASE UBIQUINONE FLAVOPROTEIN 2, MITOCHONDRIAL"/>
    <property type="match status" value="1"/>
</dbReference>
<evidence type="ECO:0000313" key="8">
    <source>
        <dbReference type="EMBL" id="MFD2646341.1"/>
    </source>
</evidence>
<evidence type="ECO:0000256" key="5">
    <source>
        <dbReference type="ARBA" id="ARBA00023014"/>
    </source>
</evidence>
<keyword evidence="8" id="KW-0560">Oxidoreductase</keyword>
<evidence type="ECO:0000256" key="6">
    <source>
        <dbReference type="ARBA" id="ARBA00034078"/>
    </source>
</evidence>
<dbReference type="InterPro" id="IPR036249">
    <property type="entry name" value="Thioredoxin-like_sf"/>
</dbReference>
<evidence type="ECO:0000256" key="3">
    <source>
        <dbReference type="ARBA" id="ARBA00022723"/>
    </source>
</evidence>
<evidence type="ECO:0000256" key="7">
    <source>
        <dbReference type="SAM" id="MobiDB-lite"/>
    </source>
</evidence>
<organism evidence="8 9">
    <name type="scientific">Devosia albogilva</name>
    <dbReference type="NCBI Taxonomy" id="429726"/>
    <lineage>
        <taxon>Bacteria</taxon>
        <taxon>Pseudomonadati</taxon>
        <taxon>Pseudomonadota</taxon>
        <taxon>Alphaproteobacteria</taxon>
        <taxon>Hyphomicrobiales</taxon>
        <taxon>Devosiaceae</taxon>
        <taxon>Devosia</taxon>
    </lineage>
</organism>